<organism evidence="2 3">
    <name type="scientific">Streptomyces longispororuber</name>
    <dbReference type="NCBI Taxonomy" id="68230"/>
    <lineage>
        <taxon>Bacteria</taxon>
        <taxon>Bacillati</taxon>
        <taxon>Actinomycetota</taxon>
        <taxon>Actinomycetes</taxon>
        <taxon>Kitasatosporales</taxon>
        <taxon>Streptomycetaceae</taxon>
        <taxon>Streptomyces</taxon>
    </lineage>
</organism>
<name>A0A919DYC0_9ACTN</name>
<dbReference type="EMBL" id="BNBT01000168">
    <property type="protein sequence ID" value="GHE90394.1"/>
    <property type="molecule type" value="Genomic_DNA"/>
</dbReference>
<feature type="region of interest" description="Disordered" evidence="1">
    <location>
        <begin position="48"/>
        <end position="72"/>
    </location>
</feature>
<evidence type="ECO:0000313" key="3">
    <source>
        <dbReference type="Proteomes" id="UP000608024"/>
    </source>
</evidence>
<dbReference type="Proteomes" id="UP000608024">
    <property type="component" value="Unassembled WGS sequence"/>
</dbReference>
<sequence>MAEPTRLWSYFLETDSKSPVRFSRREPIRSPRCSTLDGMVADKLTVADTVPEDGRGAARAGAAGGPEPRRVA</sequence>
<comment type="caution">
    <text evidence="2">The sequence shown here is derived from an EMBL/GenBank/DDBJ whole genome shotgun (WGS) entry which is preliminary data.</text>
</comment>
<protein>
    <submittedName>
        <fullName evidence="2">Uncharacterized protein</fullName>
    </submittedName>
</protein>
<evidence type="ECO:0000256" key="1">
    <source>
        <dbReference type="SAM" id="MobiDB-lite"/>
    </source>
</evidence>
<dbReference type="AlphaFoldDB" id="A0A919DYC0"/>
<evidence type="ECO:0000313" key="2">
    <source>
        <dbReference type="EMBL" id="GHE90394.1"/>
    </source>
</evidence>
<keyword evidence="3" id="KW-1185">Reference proteome</keyword>
<reference evidence="2" key="1">
    <citation type="journal article" date="2014" name="Int. J. Syst. Evol. Microbiol.">
        <title>Complete genome sequence of Corynebacterium casei LMG S-19264T (=DSM 44701T), isolated from a smear-ripened cheese.</title>
        <authorList>
            <consortium name="US DOE Joint Genome Institute (JGI-PGF)"/>
            <person name="Walter F."/>
            <person name="Albersmeier A."/>
            <person name="Kalinowski J."/>
            <person name="Ruckert C."/>
        </authorList>
    </citation>
    <scope>NUCLEOTIDE SEQUENCE</scope>
    <source>
        <strain evidence="2">JCM 4784</strain>
    </source>
</reference>
<reference evidence="2" key="2">
    <citation type="submission" date="2020-09" db="EMBL/GenBank/DDBJ databases">
        <authorList>
            <person name="Sun Q."/>
            <person name="Ohkuma M."/>
        </authorList>
    </citation>
    <scope>NUCLEOTIDE SEQUENCE</scope>
    <source>
        <strain evidence="2">JCM 4784</strain>
    </source>
</reference>
<accession>A0A919DYC0</accession>
<gene>
    <name evidence="2" type="ORF">GCM10018785_66630</name>
</gene>
<proteinExistence type="predicted"/>